<dbReference type="RefSeq" id="WP_179510042.1">
    <property type="nucleotide sequence ID" value="NZ_JACCBY010000006.1"/>
</dbReference>
<dbReference type="Pfam" id="PF02498">
    <property type="entry name" value="Bro-N"/>
    <property type="match status" value="1"/>
</dbReference>
<dbReference type="EMBL" id="JACCBY010000006">
    <property type="protein sequence ID" value="NYD91623.1"/>
    <property type="molecule type" value="Genomic_DNA"/>
</dbReference>
<evidence type="ECO:0000313" key="3">
    <source>
        <dbReference type="Proteomes" id="UP000517753"/>
    </source>
</evidence>
<reference evidence="2 3" key="1">
    <citation type="submission" date="2020-07" db="EMBL/GenBank/DDBJ databases">
        <authorList>
            <person name="Partida-Martinez L."/>
            <person name="Huntemann M."/>
            <person name="Clum A."/>
            <person name="Wang J."/>
            <person name="Palaniappan K."/>
            <person name="Ritter S."/>
            <person name="Chen I.-M."/>
            <person name="Stamatis D."/>
            <person name="Reddy T."/>
            <person name="O'Malley R."/>
            <person name="Daum C."/>
            <person name="Shapiro N."/>
            <person name="Ivanova N."/>
            <person name="Kyrpides N."/>
            <person name="Woyke T."/>
        </authorList>
    </citation>
    <scope>NUCLEOTIDE SEQUENCE [LARGE SCALE GENOMIC DNA]</scope>
    <source>
        <strain evidence="2 3">AS2.3</strain>
    </source>
</reference>
<evidence type="ECO:0000313" key="2">
    <source>
        <dbReference type="EMBL" id="NYD91623.1"/>
    </source>
</evidence>
<organism evidence="2 3">
    <name type="scientific">Sphingomonas melonis</name>
    <dbReference type="NCBI Taxonomy" id="152682"/>
    <lineage>
        <taxon>Bacteria</taxon>
        <taxon>Pseudomonadati</taxon>
        <taxon>Pseudomonadota</taxon>
        <taxon>Alphaproteobacteria</taxon>
        <taxon>Sphingomonadales</taxon>
        <taxon>Sphingomonadaceae</taxon>
        <taxon>Sphingomonas</taxon>
    </lineage>
</organism>
<sequence length="294" mass="32726">MTDSPVPAHPPTFEELRRTNAYGADYWSARDLQVLLGYSQWRRFEDAIRRAMTSCEQSGNTCDYHFAGAGKMIPTGKGAEREVDDFHLSRFACYLIAQNGDPRKPAIAQAQKYFAVQTRRQELSDEYAADVERLEMRKQISEEFKNLSGAARTAGVADRRFGIFHDAGYKGMYDGRGVDAIKAKKGIGARDNLMDRMNSTELAANQFRMTQARDKLAREGIRGEQRAIDAHHTVGREVRAAIGKIGGTMPEDIPADEHIKLVEKRVKAAPPKLAIEGPEAGGLMGPRDPNEEIL</sequence>
<comment type="caution">
    <text evidence="2">The sequence shown here is derived from an EMBL/GenBank/DDBJ whole genome shotgun (WGS) entry which is preliminary data.</text>
</comment>
<dbReference type="Proteomes" id="UP000517753">
    <property type="component" value="Unassembled WGS sequence"/>
</dbReference>
<reference evidence="2 3" key="2">
    <citation type="submission" date="2020-08" db="EMBL/GenBank/DDBJ databases">
        <title>The Agave Microbiome: Exploring the role of microbial communities in plant adaptations to desert environments.</title>
        <authorList>
            <person name="Partida-Martinez L.P."/>
        </authorList>
    </citation>
    <scope>NUCLEOTIDE SEQUENCE [LARGE SCALE GENOMIC DNA]</scope>
    <source>
        <strain evidence="2 3">AS2.3</strain>
    </source>
</reference>
<name>A0A7Y9K234_9SPHN</name>
<evidence type="ECO:0000259" key="1">
    <source>
        <dbReference type="Pfam" id="PF02498"/>
    </source>
</evidence>
<dbReference type="NCBIfam" id="NF008573">
    <property type="entry name" value="PRK11525.1"/>
    <property type="match status" value="1"/>
</dbReference>
<accession>A0A7Y9K234</accession>
<feature type="domain" description="Bro-N" evidence="1">
    <location>
        <begin position="24"/>
        <end position="113"/>
    </location>
</feature>
<dbReference type="AlphaFoldDB" id="A0A7Y9K234"/>
<proteinExistence type="predicted"/>
<gene>
    <name evidence="2" type="ORF">HD841_003439</name>
</gene>
<dbReference type="InterPro" id="IPR003497">
    <property type="entry name" value="BRO_N_domain"/>
</dbReference>
<protein>
    <submittedName>
        <fullName evidence="2">DNA-damage-inducible protein D</fullName>
    </submittedName>
</protein>
<keyword evidence="3" id="KW-1185">Reference proteome</keyword>